<sequence>MSVRPELLRGHAETETTARGLRPHRLPTWVREQFPDGQLLSMESQPSGVRLVFRTPATRFDLVTHPSRIAYVGAERPRGRVDVYVDGVLTLRDELTGGDRVEVDLGTGGTTFHAGSPHTTTVSGLSNGDHHVEIWLPHNESVELVDLRADATIEPDEPVRPLWVHHGSSISHGSNAVAPSEIWPAVAARRAGAELRNLGFGGSAMVDQFVARVIRDTPADYISVKLGINVVNLDGMRVRTFVSAVHGFLDTIRDGHPDVPLILISPLFCGIHEETPGPGAIDPTSIGTGQVRFIATGTPGDVALGRLTLQVIRRELRSLAERRAADKHLHYLDGTSLYGPEDATELPLPDALHPSAEAHQLIGARFATYAFTGTGPFSR</sequence>
<evidence type="ECO:0000313" key="3">
    <source>
        <dbReference type="EMBL" id="MFD1370514.1"/>
    </source>
</evidence>
<evidence type="ECO:0000259" key="2">
    <source>
        <dbReference type="Pfam" id="PF21181"/>
    </source>
</evidence>
<dbReference type="Gene3D" id="2.60.120.260">
    <property type="entry name" value="Galactose-binding domain-like"/>
    <property type="match status" value="1"/>
</dbReference>
<organism evidence="3 4">
    <name type="scientific">Actinoplanes sichuanensis</name>
    <dbReference type="NCBI Taxonomy" id="512349"/>
    <lineage>
        <taxon>Bacteria</taxon>
        <taxon>Bacillati</taxon>
        <taxon>Actinomycetota</taxon>
        <taxon>Actinomycetes</taxon>
        <taxon>Micromonosporales</taxon>
        <taxon>Micromonosporaceae</taxon>
        <taxon>Actinoplanes</taxon>
    </lineage>
</organism>
<dbReference type="SUPFAM" id="SSF52266">
    <property type="entry name" value="SGNH hydrolase"/>
    <property type="match status" value="1"/>
</dbReference>
<name>A0ABW4AJ75_9ACTN</name>
<dbReference type="Pfam" id="PF21181">
    <property type="entry name" value="SsfX3_N"/>
    <property type="match status" value="1"/>
</dbReference>
<dbReference type="Gene3D" id="3.40.50.1110">
    <property type="entry name" value="SGNH hydrolase"/>
    <property type="match status" value="1"/>
</dbReference>
<feature type="domain" description="SGNH hydrolase-type esterase" evidence="1">
    <location>
        <begin position="167"/>
        <end position="361"/>
    </location>
</feature>
<dbReference type="InterPro" id="IPR048977">
    <property type="entry name" value="SsfX3-like_N"/>
</dbReference>
<dbReference type="RefSeq" id="WP_317793715.1">
    <property type="nucleotide sequence ID" value="NZ_AP028461.1"/>
</dbReference>
<feature type="domain" description="SsfX3-like N-terminal" evidence="2">
    <location>
        <begin position="13"/>
        <end position="139"/>
    </location>
</feature>
<dbReference type="InterPro" id="IPR036514">
    <property type="entry name" value="SGNH_hydro_sf"/>
</dbReference>
<reference evidence="4" key="1">
    <citation type="journal article" date="2019" name="Int. J. Syst. Evol. Microbiol.">
        <title>The Global Catalogue of Microorganisms (GCM) 10K type strain sequencing project: providing services to taxonomists for standard genome sequencing and annotation.</title>
        <authorList>
            <consortium name="The Broad Institute Genomics Platform"/>
            <consortium name="The Broad Institute Genome Sequencing Center for Infectious Disease"/>
            <person name="Wu L."/>
            <person name="Ma J."/>
        </authorList>
    </citation>
    <scope>NUCLEOTIDE SEQUENCE [LARGE SCALE GENOMIC DNA]</scope>
    <source>
        <strain evidence="4">CCM 7526</strain>
    </source>
</reference>
<keyword evidence="4" id="KW-1185">Reference proteome</keyword>
<dbReference type="EMBL" id="JBHTMK010000044">
    <property type="protein sequence ID" value="MFD1370514.1"/>
    <property type="molecule type" value="Genomic_DNA"/>
</dbReference>
<dbReference type="InterPro" id="IPR013830">
    <property type="entry name" value="SGNH_hydro"/>
</dbReference>
<comment type="caution">
    <text evidence="3">The sequence shown here is derived from an EMBL/GenBank/DDBJ whole genome shotgun (WGS) entry which is preliminary data.</text>
</comment>
<accession>A0ABW4AJ75</accession>
<protein>
    <submittedName>
        <fullName evidence="3">GDSL-type esterase/lipase family protein</fullName>
    </submittedName>
</protein>
<gene>
    <name evidence="3" type="ORF">ACFQ5G_34705</name>
</gene>
<dbReference type="Pfam" id="PF13472">
    <property type="entry name" value="Lipase_GDSL_2"/>
    <property type="match status" value="1"/>
</dbReference>
<dbReference type="Proteomes" id="UP001597183">
    <property type="component" value="Unassembled WGS sequence"/>
</dbReference>
<evidence type="ECO:0000313" key="4">
    <source>
        <dbReference type="Proteomes" id="UP001597183"/>
    </source>
</evidence>
<proteinExistence type="predicted"/>
<evidence type="ECO:0000259" key="1">
    <source>
        <dbReference type="Pfam" id="PF13472"/>
    </source>
</evidence>